<evidence type="ECO:0000256" key="7">
    <source>
        <dbReference type="SAM" id="Phobius"/>
    </source>
</evidence>
<protein>
    <submittedName>
        <fullName evidence="8">Uncharacterized protein</fullName>
    </submittedName>
</protein>
<name>A0AAW1WA19_RUBAR</name>
<evidence type="ECO:0000256" key="1">
    <source>
        <dbReference type="ARBA" id="ARBA00004123"/>
    </source>
</evidence>
<evidence type="ECO:0000256" key="6">
    <source>
        <dbReference type="SAM" id="MobiDB-lite"/>
    </source>
</evidence>
<dbReference type="Proteomes" id="UP001457282">
    <property type="component" value="Unassembled WGS sequence"/>
</dbReference>
<keyword evidence="5" id="KW-0539">Nucleus</keyword>
<evidence type="ECO:0000256" key="4">
    <source>
        <dbReference type="ARBA" id="ARBA00023163"/>
    </source>
</evidence>
<evidence type="ECO:0000256" key="5">
    <source>
        <dbReference type="ARBA" id="ARBA00023242"/>
    </source>
</evidence>
<evidence type="ECO:0000313" key="8">
    <source>
        <dbReference type="EMBL" id="KAK9921458.1"/>
    </source>
</evidence>
<comment type="similarity">
    <text evidence="2">Belongs to the Mediator complex subunit 27 family.</text>
</comment>
<dbReference type="EMBL" id="JBEDUW010000006">
    <property type="protein sequence ID" value="KAK9921458.1"/>
    <property type="molecule type" value="Genomic_DNA"/>
</dbReference>
<dbReference type="PANTHER" id="PTHR13130">
    <property type="entry name" value="34 KDA TRANSCRIPTIONAL CO-ACTIVATOR-RELATED"/>
    <property type="match status" value="1"/>
</dbReference>
<feature type="region of interest" description="Disordered" evidence="6">
    <location>
        <begin position="50"/>
        <end position="72"/>
    </location>
</feature>
<evidence type="ECO:0000313" key="9">
    <source>
        <dbReference type="Proteomes" id="UP001457282"/>
    </source>
</evidence>
<dbReference type="GO" id="GO:0003713">
    <property type="term" value="F:transcription coactivator activity"/>
    <property type="evidence" value="ECO:0007669"/>
    <property type="project" value="TreeGrafter"/>
</dbReference>
<dbReference type="AlphaFoldDB" id="A0AAW1WA19"/>
<dbReference type="InterPro" id="IPR021627">
    <property type="entry name" value="Mediator_Med27"/>
</dbReference>
<keyword evidence="9" id="KW-1185">Reference proteome</keyword>
<gene>
    <name evidence="8" type="ORF">M0R45_029967</name>
</gene>
<proteinExistence type="inferred from homology"/>
<dbReference type="GO" id="GO:0006357">
    <property type="term" value="P:regulation of transcription by RNA polymerase II"/>
    <property type="evidence" value="ECO:0007669"/>
    <property type="project" value="TreeGrafter"/>
</dbReference>
<dbReference type="GO" id="GO:0016592">
    <property type="term" value="C:mediator complex"/>
    <property type="evidence" value="ECO:0007669"/>
    <property type="project" value="InterPro"/>
</dbReference>
<keyword evidence="7" id="KW-0472">Membrane</keyword>
<keyword evidence="3" id="KW-0805">Transcription regulation</keyword>
<dbReference type="PANTHER" id="PTHR13130:SF4">
    <property type="entry name" value="MEDIATOR OF RNA POLYMERASE II TRANSCRIPTION SUBUNIT 27"/>
    <property type="match status" value="1"/>
</dbReference>
<evidence type="ECO:0000256" key="3">
    <source>
        <dbReference type="ARBA" id="ARBA00023015"/>
    </source>
</evidence>
<comment type="caution">
    <text evidence="8">The sequence shown here is derived from an EMBL/GenBank/DDBJ whole genome shotgun (WGS) entry which is preliminary data.</text>
</comment>
<feature type="transmembrane region" description="Helical" evidence="7">
    <location>
        <begin position="206"/>
        <end position="231"/>
    </location>
</feature>
<reference evidence="8 9" key="1">
    <citation type="journal article" date="2023" name="G3 (Bethesda)">
        <title>A chromosome-length genome assembly and annotation of blackberry (Rubus argutus, cv. 'Hillquist').</title>
        <authorList>
            <person name="Bruna T."/>
            <person name="Aryal R."/>
            <person name="Dudchenko O."/>
            <person name="Sargent D.J."/>
            <person name="Mead D."/>
            <person name="Buti M."/>
            <person name="Cavallini A."/>
            <person name="Hytonen T."/>
            <person name="Andres J."/>
            <person name="Pham M."/>
            <person name="Weisz D."/>
            <person name="Mascagni F."/>
            <person name="Usai G."/>
            <person name="Natali L."/>
            <person name="Bassil N."/>
            <person name="Fernandez G.E."/>
            <person name="Lomsadze A."/>
            <person name="Armour M."/>
            <person name="Olukolu B."/>
            <person name="Poorten T."/>
            <person name="Britton C."/>
            <person name="Davik J."/>
            <person name="Ashrafi H."/>
            <person name="Aiden E.L."/>
            <person name="Borodovsky M."/>
            <person name="Worthington M."/>
        </authorList>
    </citation>
    <scope>NUCLEOTIDE SEQUENCE [LARGE SCALE GENOMIC DNA]</scope>
    <source>
        <strain evidence="8">PI 553951</strain>
    </source>
</reference>
<evidence type="ECO:0000256" key="2">
    <source>
        <dbReference type="ARBA" id="ARBA00008048"/>
    </source>
</evidence>
<accession>A0AAW1WA19</accession>
<keyword evidence="7" id="KW-0812">Transmembrane</keyword>
<keyword evidence="4" id="KW-0804">Transcription</keyword>
<keyword evidence="7" id="KW-1133">Transmembrane helix</keyword>
<comment type="subcellular location">
    <subcellularLocation>
        <location evidence="1">Nucleus</location>
    </subcellularLocation>
</comment>
<dbReference type="Pfam" id="PF11571">
    <property type="entry name" value="Med27"/>
    <property type="match status" value="1"/>
</dbReference>
<sequence length="320" mass="35810">MPLVCPDGAVVAYAWKRQLAGQAGASAVDRTRLALKAFTDQKRRFFPHLDEGLDSQSNESVSKKPCVSPSLTTHNQEELADCKTVSEVLMSLEKKVPNLKISTYERLDWLKRASSLPVDESPLETVKDHNYHSSSKLRSSPFADVAVDKVAVIELLFPSVFRAVVSLHPAGSVDPDAVAFFSPEEGGSYIHARGFSVYHVFKHITVYALLSVSSFFLCNWATVRLLIISYYRNTPGLALQYFLGVQAETALYSLLLWICSYQTLFTKVCSKCERLLAMDRQSALLLPPVNRPYRQLSTSNISSSLNLTRAYHVDCYTEER</sequence>
<organism evidence="8 9">
    <name type="scientific">Rubus argutus</name>
    <name type="common">Southern blackberry</name>
    <dbReference type="NCBI Taxonomy" id="59490"/>
    <lineage>
        <taxon>Eukaryota</taxon>
        <taxon>Viridiplantae</taxon>
        <taxon>Streptophyta</taxon>
        <taxon>Embryophyta</taxon>
        <taxon>Tracheophyta</taxon>
        <taxon>Spermatophyta</taxon>
        <taxon>Magnoliopsida</taxon>
        <taxon>eudicotyledons</taxon>
        <taxon>Gunneridae</taxon>
        <taxon>Pentapetalae</taxon>
        <taxon>rosids</taxon>
        <taxon>fabids</taxon>
        <taxon>Rosales</taxon>
        <taxon>Rosaceae</taxon>
        <taxon>Rosoideae</taxon>
        <taxon>Rosoideae incertae sedis</taxon>
        <taxon>Rubus</taxon>
    </lineage>
</organism>